<dbReference type="EMBL" id="CP001398">
    <property type="protein sequence ID" value="ACS34610.1"/>
    <property type="molecule type" value="Genomic_DNA"/>
</dbReference>
<dbReference type="STRING" id="593117.TGAM_2108"/>
<dbReference type="InterPro" id="IPR006015">
    <property type="entry name" value="Universal_stress_UspA"/>
</dbReference>
<evidence type="ECO:0000259" key="2">
    <source>
        <dbReference type="Pfam" id="PF00582"/>
    </source>
</evidence>
<dbReference type="CDD" id="cd00293">
    <property type="entry name" value="USP-like"/>
    <property type="match status" value="1"/>
</dbReference>
<feature type="domain" description="UspA" evidence="2">
    <location>
        <begin position="2"/>
        <end position="151"/>
    </location>
</feature>
<keyword evidence="4" id="KW-1185">Reference proteome</keyword>
<keyword evidence="3" id="KW-0238">DNA-binding</keyword>
<dbReference type="PANTHER" id="PTHR46268">
    <property type="entry name" value="STRESS RESPONSE PROTEIN NHAX"/>
    <property type="match status" value="1"/>
</dbReference>
<sequence length="151" mass="16848">MSLKILVLIDGSKWSQKAALHAIAIAKKRGGKVILLSVLDRREARSMAFNLSMFTDRLEKVESFENEIWKEMKKGIRTIMTGLMELCQEEGVNCSFRIIEGLAKETILREANSGNYSLVVMGAYGRSGKTRIGSLLEEVVGLINVPTMIVR</sequence>
<comment type="similarity">
    <text evidence="1">Belongs to the universal stress protein A family.</text>
</comment>
<gene>
    <name evidence="3" type="primary">uspA-2</name>
    <name evidence="3" type="ordered locus">TGAM_2108</name>
</gene>
<dbReference type="Gene3D" id="3.40.50.620">
    <property type="entry name" value="HUPs"/>
    <property type="match status" value="1"/>
</dbReference>
<organism evidence="3 4">
    <name type="scientific">Thermococcus gammatolerans (strain DSM 15229 / JCM 11827 / EJ3)</name>
    <dbReference type="NCBI Taxonomy" id="593117"/>
    <lineage>
        <taxon>Archaea</taxon>
        <taxon>Methanobacteriati</taxon>
        <taxon>Methanobacteriota</taxon>
        <taxon>Thermococci</taxon>
        <taxon>Thermococcales</taxon>
        <taxon>Thermococcaceae</taxon>
        <taxon>Thermococcus</taxon>
    </lineage>
</organism>
<dbReference type="SUPFAM" id="SSF52402">
    <property type="entry name" value="Adenine nucleotide alpha hydrolases-like"/>
    <property type="match status" value="1"/>
</dbReference>
<accession>C5A2J1</accession>
<dbReference type="eggNOG" id="arCOG02053">
    <property type="taxonomic scope" value="Archaea"/>
</dbReference>
<dbReference type="PANTHER" id="PTHR46268:SF25">
    <property type="entry name" value="USPA DOMAIN PROTEIN"/>
    <property type="match status" value="1"/>
</dbReference>
<evidence type="ECO:0000313" key="3">
    <source>
        <dbReference type="EMBL" id="ACS34610.1"/>
    </source>
</evidence>
<dbReference type="InterPro" id="IPR006016">
    <property type="entry name" value="UspA"/>
</dbReference>
<dbReference type="Proteomes" id="UP000001488">
    <property type="component" value="Chromosome"/>
</dbReference>
<dbReference type="GO" id="GO:0003677">
    <property type="term" value="F:DNA binding"/>
    <property type="evidence" value="ECO:0007669"/>
    <property type="project" value="UniProtKB-KW"/>
</dbReference>
<protein>
    <submittedName>
        <fullName evidence="3">Universal stress DNA-binding protein (UspA)</fullName>
    </submittedName>
</protein>
<evidence type="ECO:0000313" key="4">
    <source>
        <dbReference type="Proteomes" id="UP000001488"/>
    </source>
</evidence>
<dbReference type="PRINTS" id="PR01438">
    <property type="entry name" value="UNVRSLSTRESS"/>
</dbReference>
<proteinExistence type="inferred from homology"/>
<dbReference type="HOGENOM" id="CLU_049301_11_1_2"/>
<dbReference type="InterPro" id="IPR014729">
    <property type="entry name" value="Rossmann-like_a/b/a_fold"/>
</dbReference>
<dbReference type="KEGG" id="tga:TGAM_2108"/>
<dbReference type="PaxDb" id="593117-TGAM_2108"/>
<dbReference type="AlphaFoldDB" id="C5A2J1"/>
<evidence type="ECO:0000256" key="1">
    <source>
        <dbReference type="ARBA" id="ARBA00008791"/>
    </source>
</evidence>
<name>C5A2J1_THEGJ</name>
<dbReference type="Pfam" id="PF00582">
    <property type="entry name" value="Usp"/>
    <property type="match status" value="1"/>
</dbReference>
<reference evidence="3 4" key="1">
    <citation type="journal article" date="2007" name="Genome Biol.">
        <title>Genome analysis and genome-wide proteomics of Thermococcus gammatolerans, the most radioresistant organism known amongst the Archaea.</title>
        <authorList>
            <person name="Zivanovic Y."/>
            <person name="Armengaud J."/>
            <person name="Lagorce A."/>
            <person name="Leplat C."/>
            <person name="Guerin P."/>
            <person name="Dutertre M."/>
            <person name="Anthouard V."/>
            <person name="Forterre P."/>
            <person name="Wincker P."/>
            <person name="Confalonieri F."/>
        </authorList>
    </citation>
    <scope>NUCLEOTIDE SEQUENCE [LARGE SCALE GENOMIC DNA]</scope>
    <source>
        <strain evidence="4">DSM 15229 / JCM 11827 / EJ3</strain>
    </source>
</reference>
<dbReference type="PATRIC" id="fig|593117.10.peg.2116"/>